<keyword evidence="14 23" id="KW-0472">Membrane</keyword>
<evidence type="ECO:0000256" key="18">
    <source>
        <dbReference type="ARBA" id="ARBA00030272"/>
    </source>
</evidence>
<keyword evidence="10" id="KW-0521">NADP</keyword>
<evidence type="ECO:0000256" key="7">
    <source>
        <dbReference type="ARBA" id="ARBA00022679"/>
    </source>
</evidence>
<evidence type="ECO:0000256" key="17">
    <source>
        <dbReference type="ARBA" id="ARBA00029787"/>
    </source>
</evidence>
<dbReference type="Gene3D" id="1.20.82.10">
    <property type="entry name" value="ADP Ribosyl Cyclase, Chain A, domain 1"/>
    <property type="match status" value="1"/>
</dbReference>
<dbReference type="GO" id="GO:0016849">
    <property type="term" value="F:phosphorus-oxygen lyase activity"/>
    <property type="evidence" value="ECO:0007669"/>
    <property type="project" value="TreeGrafter"/>
</dbReference>
<evidence type="ECO:0000313" key="24">
    <source>
        <dbReference type="EMBL" id="CAH2299849.1"/>
    </source>
</evidence>
<comment type="similarity">
    <text evidence="2">Belongs to the ADP-ribosyl cyclase family.</text>
</comment>
<keyword evidence="8 23" id="KW-0812">Transmembrane</keyword>
<gene>
    <name evidence="24" type="ORF">PECUL_23A043886</name>
</gene>
<dbReference type="GO" id="GO:0061809">
    <property type="term" value="F:NAD+ nucleosidase activity, cyclic ADP-ribose generating"/>
    <property type="evidence" value="ECO:0007669"/>
    <property type="project" value="UniProtKB-EC"/>
</dbReference>
<evidence type="ECO:0000256" key="22">
    <source>
        <dbReference type="ARBA" id="ARBA00049238"/>
    </source>
</evidence>
<keyword evidence="12 23" id="KW-1133">Transmembrane helix</keyword>
<dbReference type="PANTHER" id="PTHR10912:SF5">
    <property type="entry name" value="ADP-RIBOSYL CYCLASE_CYCLIC ADP-RIBOSE HYDROLASE 1"/>
    <property type="match status" value="1"/>
</dbReference>
<dbReference type="AlphaFoldDB" id="A0AAD1WDC1"/>
<evidence type="ECO:0000256" key="13">
    <source>
        <dbReference type="ARBA" id="ARBA00023027"/>
    </source>
</evidence>
<evidence type="ECO:0000256" key="10">
    <source>
        <dbReference type="ARBA" id="ARBA00022857"/>
    </source>
</evidence>
<keyword evidence="7" id="KW-0808">Transferase</keyword>
<evidence type="ECO:0000256" key="9">
    <source>
        <dbReference type="ARBA" id="ARBA00022801"/>
    </source>
</evidence>
<dbReference type="GO" id="GO:0016740">
    <property type="term" value="F:transferase activity"/>
    <property type="evidence" value="ECO:0007669"/>
    <property type="project" value="UniProtKB-KW"/>
</dbReference>
<evidence type="ECO:0000256" key="19">
    <source>
        <dbReference type="ARBA" id="ARBA00030418"/>
    </source>
</evidence>
<evidence type="ECO:0000256" key="11">
    <source>
        <dbReference type="ARBA" id="ARBA00022968"/>
    </source>
</evidence>
<evidence type="ECO:0000256" key="5">
    <source>
        <dbReference type="ARBA" id="ARBA00012600"/>
    </source>
</evidence>
<evidence type="ECO:0000256" key="23">
    <source>
        <dbReference type="SAM" id="Phobius"/>
    </source>
</evidence>
<evidence type="ECO:0000256" key="4">
    <source>
        <dbReference type="ARBA" id="ARBA00011982"/>
    </source>
</evidence>
<evidence type="ECO:0000256" key="20">
    <source>
        <dbReference type="ARBA" id="ARBA00031355"/>
    </source>
</evidence>
<comment type="subcellular location">
    <subcellularLocation>
        <location evidence="1">Membrane</location>
        <topology evidence="1">Single-pass type II membrane protein</topology>
    </subcellularLocation>
</comment>
<evidence type="ECO:0000256" key="21">
    <source>
        <dbReference type="ARBA" id="ARBA00031840"/>
    </source>
</evidence>
<comment type="catalytic activity">
    <reaction evidence="22">
        <text>NAD(+) + H2O = ADP-D-ribose + nicotinamide + H(+)</text>
        <dbReference type="Rhea" id="RHEA:16301"/>
        <dbReference type="ChEBI" id="CHEBI:15377"/>
        <dbReference type="ChEBI" id="CHEBI:15378"/>
        <dbReference type="ChEBI" id="CHEBI:17154"/>
        <dbReference type="ChEBI" id="CHEBI:57540"/>
        <dbReference type="ChEBI" id="CHEBI:57967"/>
        <dbReference type="EC" id="3.2.2.6"/>
    </reaction>
</comment>
<dbReference type="Proteomes" id="UP001295444">
    <property type="component" value="Chromosome 06"/>
</dbReference>
<dbReference type="PANTHER" id="PTHR10912">
    <property type="entry name" value="ADP-RIBOSYL CYCLASE"/>
    <property type="match status" value="1"/>
</dbReference>
<dbReference type="EC" id="3.2.2.6" evidence="4"/>
<evidence type="ECO:0000256" key="8">
    <source>
        <dbReference type="ARBA" id="ARBA00022692"/>
    </source>
</evidence>
<keyword evidence="9 24" id="KW-0378">Hydrolase</keyword>
<name>A0AAD1WDC1_PELCU</name>
<sequence>MPCQSNFLTPKKRYILLTVGIFILILIIVASCVLGIYLKSQEETKSWKGNGTSKNMQEIVLGRCYDYLAKNPDLGERDCNKIWQELTNAVYKKDPCSITEDNYNNLIKLTQEAIPCNKLARPCRSLFYVIVP</sequence>
<keyword evidence="15" id="KW-1015">Disulfide bond</keyword>
<evidence type="ECO:0000256" key="12">
    <source>
        <dbReference type="ARBA" id="ARBA00022989"/>
    </source>
</evidence>
<keyword evidence="25" id="KW-1185">Reference proteome</keyword>
<proteinExistence type="inferred from homology"/>
<dbReference type="GO" id="GO:0030890">
    <property type="term" value="P:positive regulation of B cell proliferation"/>
    <property type="evidence" value="ECO:0007669"/>
    <property type="project" value="TreeGrafter"/>
</dbReference>
<keyword evidence="16" id="KW-0325">Glycoprotein</keyword>
<evidence type="ECO:0000256" key="16">
    <source>
        <dbReference type="ARBA" id="ARBA00023180"/>
    </source>
</evidence>
<dbReference type="SUPFAM" id="SSF52309">
    <property type="entry name" value="N-(deoxy)ribosyltransferase-like"/>
    <property type="match status" value="1"/>
</dbReference>
<protein>
    <recommendedName>
        <fullName evidence="6">ADP-ribosyl cyclase/cyclic ADP-ribose hydrolase 1</fullName>
        <ecNumber evidence="5">2.4.99.20</ecNumber>
        <ecNumber evidence="4">3.2.2.6</ecNumber>
    </recommendedName>
    <alternativeName>
        <fullName evidence="21">2'-phospho-ADP-ribosyl cyclase</fullName>
    </alternativeName>
    <alternativeName>
        <fullName evidence="19">2'-phospho-ADP-ribosyl cyclase/2'-phospho-cyclic-ADP-ribose transferase</fullName>
    </alternativeName>
    <alternativeName>
        <fullName evidence="17">2'-phospho-cyclic-ADP-ribose transferase</fullName>
    </alternativeName>
    <alternativeName>
        <fullName evidence="20">ADP-ribosyl cyclase 1</fullName>
    </alternativeName>
    <alternativeName>
        <fullName evidence="18">Cyclic ADP-ribose hydrolase 1</fullName>
    </alternativeName>
</protein>
<accession>A0AAD1WDC1</accession>
<organism evidence="24 25">
    <name type="scientific">Pelobates cultripes</name>
    <name type="common">Western spadefoot toad</name>
    <dbReference type="NCBI Taxonomy" id="61616"/>
    <lineage>
        <taxon>Eukaryota</taxon>
        <taxon>Metazoa</taxon>
        <taxon>Chordata</taxon>
        <taxon>Craniata</taxon>
        <taxon>Vertebrata</taxon>
        <taxon>Euteleostomi</taxon>
        <taxon>Amphibia</taxon>
        <taxon>Batrachia</taxon>
        <taxon>Anura</taxon>
        <taxon>Pelobatoidea</taxon>
        <taxon>Pelobatidae</taxon>
        <taxon>Pelobates</taxon>
    </lineage>
</organism>
<dbReference type="EMBL" id="OW240917">
    <property type="protein sequence ID" value="CAH2299849.1"/>
    <property type="molecule type" value="Genomic_DNA"/>
</dbReference>
<keyword evidence="11" id="KW-0735">Signal-anchor</keyword>
<evidence type="ECO:0000313" key="25">
    <source>
        <dbReference type="Proteomes" id="UP001295444"/>
    </source>
</evidence>
<comment type="subunit">
    <text evidence="3">Homodimer.</text>
</comment>
<dbReference type="GO" id="GO:0005886">
    <property type="term" value="C:plasma membrane"/>
    <property type="evidence" value="ECO:0007669"/>
    <property type="project" value="TreeGrafter"/>
</dbReference>
<feature type="transmembrane region" description="Helical" evidence="23">
    <location>
        <begin position="14"/>
        <end position="38"/>
    </location>
</feature>
<evidence type="ECO:0000256" key="1">
    <source>
        <dbReference type="ARBA" id="ARBA00004606"/>
    </source>
</evidence>
<keyword evidence="13" id="KW-0520">NAD</keyword>
<evidence type="ECO:0000256" key="15">
    <source>
        <dbReference type="ARBA" id="ARBA00023157"/>
    </source>
</evidence>
<reference evidence="24" key="1">
    <citation type="submission" date="2022-03" db="EMBL/GenBank/DDBJ databases">
        <authorList>
            <person name="Alioto T."/>
            <person name="Alioto T."/>
            <person name="Gomez Garrido J."/>
        </authorList>
    </citation>
    <scope>NUCLEOTIDE SEQUENCE</scope>
</reference>
<dbReference type="Pfam" id="PF02267">
    <property type="entry name" value="Rib_hydrolayse"/>
    <property type="match status" value="1"/>
</dbReference>
<evidence type="ECO:0000256" key="2">
    <source>
        <dbReference type="ARBA" id="ARBA00005406"/>
    </source>
</evidence>
<evidence type="ECO:0000256" key="14">
    <source>
        <dbReference type="ARBA" id="ARBA00023136"/>
    </source>
</evidence>
<evidence type="ECO:0000256" key="3">
    <source>
        <dbReference type="ARBA" id="ARBA00011738"/>
    </source>
</evidence>
<dbReference type="InterPro" id="IPR003193">
    <property type="entry name" value="ADP-ribosyl_cyclase"/>
</dbReference>
<dbReference type="EC" id="2.4.99.20" evidence="5"/>
<evidence type="ECO:0000256" key="6">
    <source>
        <dbReference type="ARBA" id="ARBA00015644"/>
    </source>
</evidence>